<proteinExistence type="predicted"/>
<comment type="caution">
    <text evidence="5">The sequence shown here is derived from an EMBL/GenBank/DDBJ whole genome shotgun (WGS) entry which is preliminary data.</text>
</comment>
<evidence type="ECO:0000256" key="2">
    <source>
        <dbReference type="RuleBase" id="RU000682"/>
    </source>
</evidence>
<keyword evidence="1 2" id="KW-0371">Homeobox</keyword>
<dbReference type="PROSITE" id="PS50071">
    <property type="entry name" value="HOMEOBOX_2"/>
    <property type="match status" value="1"/>
</dbReference>
<comment type="subcellular location">
    <subcellularLocation>
        <location evidence="1 2">Nucleus</location>
    </subcellularLocation>
</comment>
<evidence type="ECO:0000256" key="3">
    <source>
        <dbReference type="SAM" id="MobiDB-lite"/>
    </source>
</evidence>
<feature type="domain" description="Homeobox" evidence="4">
    <location>
        <begin position="128"/>
        <end position="188"/>
    </location>
</feature>
<dbReference type="AlphaFoldDB" id="A0A1W0E637"/>
<evidence type="ECO:0000313" key="5">
    <source>
        <dbReference type="EMBL" id="OQS54713.1"/>
    </source>
</evidence>
<dbReference type="SUPFAM" id="SSF46689">
    <property type="entry name" value="Homeodomain-like"/>
    <property type="match status" value="1"/>
</dbReference>
<dbReference type="Gene3D" id="1.10.10.60">
    <property type="entry name" value="Homeodomain-like"/>
    <property type="match status" value="1"/>
</dbReference>
<dbReference type="CDD" id="cd00086">
    <property type="entry name" value="homeodomain"/>
    <property type="match status" value="1"/>
</dbReference>
<keyword evidence="6" id="KW-1185">Reference proteome</keyword>
<dbReference type="InterPro" id="IPR009057">
    <property type="entry name" value="Homeodomain-like_sf"/>
</dbReference>
<keyword evidence="1 2" id="KW-0539">Nucleus</keyword>
<dbReference type="EMBL" id="MNPJ01000017">
    <property type="protein sequence ID" value="OQS54713.1"/>
    <property type="molecule type" value="Genomic_DNA"/>
</dbReference>
<feature type="compositionally biased region" description="Polar residues" evidence="3">
    <location>
        <begin position="1"/>
        <end position="11"/>
    </location>
</feature>
<reference evidence="5 6" key="1">
    <citation type="journal article" date="2017" name="Environ. Microbiol.">
        <title>Decay of the glycolytic pathway and adaptation to intranuclear parasitism within Enterocytozoonidae microsporidia.</title>
        <authorList>
            <person name="Wiredu Boakye D."/>
            <person name="Jaroenlak P."/>
            <person name="Prachumwat A."/>
            <person name="Williams T.A."/>
            <person name="Bateman K.S."/>
            <person name="Itsathitphaisarn O."/>
            <person name="Sritunyalucksana K."/>
            <person name="Paszkiewicz K.H."/>
            <person name="Moore K.A."/>
            <person name="Stentiford G.D."/>
            <person name="Williams B.A."/>
        </authorList>
    </citation>
    <scope>NUCLEOTIDE SEQUENCE [LARGE SCALE GENOMIC DNA]</scope>
    <source>
        <strain evidence="5 6">TH1</strain>
    </source>
</reference>
<evidence type="ECO:0000313" key="6">
    <source>
        <dbReference type="Proteomes" id="UP000192758"/>
    </source>
</evidence>
<sequence length="253" mass="29718">MQNKIMHSKNTSSKKDEVVFDSQDSRKNPDQTEKSNKNFIKNKKSEKIVEKNDLMTQQNVVKSPTYIDNTVNNQFFNTESYPTNNKTYSKINIVERDSVQGSYENFIRKKNFQALLGMLKIKSFSEEEKGGKQRIQKSEFQKAVLKEIFDITKFPSRQTRDDLAVLLKHSSRGIQIWFQNQRNKLIISEQEQFPGQKRKKLFEKKKTIDLTTLTNIVERNISGKSKIHWCNFINFDSENKICNTSENLTREDI</sequence>
<dbReference type="Pfam" id="PF00046">
    <property type="entry name" value="Homeodomain"/>
    <property type="match status" value="1"/>
</dbReference>
<dbReference type="GO" id="GO:0003677">
    <property type="term" value="F:DNA binding"/>
    <property type="evidence" value="ECO:0007669"/>
    <property type="project" value="UniProtKB-UniRule"/>
</dbReference>
<name>A0A1W0E637_9MICR</name>
<feature type="DNA-binding region" description="Homeobox" evidence="1">
    <location>
        <begin position="130"/>
        <end position="189"/>
    </location>
</feature>
<dbReference type="Proteomes" id="UP000192758">
    <property type="component" value="Unassembled WGS sequence"/>
</dbReference>
<dbReference type="SMART" id="SM00389">
    <property type="entry name" value="HOX"/>
    <property type="match status" value="1"/>
</dbReference>
<evidence type="ECO:0000259" key="4">
    <source>
        <dbReference type="PROSITE" id="PS50071"/>
    </source>
</evidence>
<keyword evidence="1 2" id="KW-0238">DNA-binding</keyword>
<protein>
    <submittedName>
        <fullName evidence="5">HD-7</fullName>
    </submittedName>
</protein>
<organism evidence="5 6">
    <name type="scientific">Ecytonucleospora hepatopenaei</name>
    <dbReference type="NCBI Taxonomy" id="646526"/>
    <lineage>
        <taxon>Eukaryota</taxon>
        <taxon>Fungi</taxon>
        <taxon>Fungi incertae sedis</taxon>
        <taxon>Microsporidia</taxon>
        <taxon>Enterocytozoonidae</taxon>
        <taxon>Ecytonucleospora</taxon>
    </lineage>
</organism>
<feature type="region of interest" description="Disordered" evidence="3">
    <location>
        <begin position="1"/>
        <end position="44"/>
    </location>
</feature>
<dbReference type="OrthoDB" id="2194933at2759"/>
<evidence type="ECO:0000256" key="1">
    <source>
        <dbReference type="PROSITE-ProRule" id="PRU00108"/>
    </source>
</evidence>
<accession>A0A1W0E637</accession>
<dbReference type="InterPro" id="IPR001356">
    <property type="entry name" value="HD"/>
</dbReference>
<gene>
    <name evidence="5" type="primary">HD-7</name>
    <name evidence="5" type="ORF">EHP00_993</name>
</gene>
<dbReference type="STRING" id="646526.A0A1W0E637"/>
<dbReference type="VEuPathDB" id="MicrosporidiaDB:EHP00_993"/>
<feature type="compositionally biased region" description="Basic and acidic residues" evidence="3">
    <location>
        <begin position="13"/>
        <end position="36"/>
    </location>
</feature>
<dbReference type="GO" id="GO:0005634">
    <property type="term" value="C:nucleus"/>
    <property type="evidence" value="ECO:0007669"/>
    <property type="project" value="UniProtKB-SubCell"/>
</dbReference>